<sequence length="62" mass="6480">MTTTAAPRRARRELRAAAVLLLVQGALMEGLVAVGLVVLLHARLGRDAAGTVRPALVPADRP</sequence>
<evidence type="ECO:0000256" key="1">
    <source>
        <dbReference type="SAM" id="Phobius"/>
    </source>
</evidence>
<dbReference type="GeneID" id="92983675"/>
<dbReference type="Proteomes" id="UP000012170">
    <property type="component" value="Chromosome"/>
</dbReference>
<reference evidence="2 3" key="1">
    <citation type="submission" date="2011-11" db="EMBL/GenBank/DDBJ databases">
        <authorList>
            <person name="Gartemann K."/>
        </authorList>
    </citation>
    <scope>NUCLEOTIDE SEQUENCE [LARGE SCALE GENOMIC DNA]</scope>
    <source>
        <strain evidence="3">NCPPB 2581</strain>
    </source>
</reference>
<keyword evidence="1" id="KW-1133">Transmembrane helix</keyword>
<evidence type="ECO:0000313" key="2">
    <source>
        <dbReference type="EMBL" id="CCE75832.1"/>
    </source>
</evidence>
<evidence type="ECO:0000313" key="3">
    <source>
        <dbReference type="Proteomes" id="UP000012170"/>
    </source>
</evidence>
<accession>A0AAI8ZIT3</accession>
<dbReference type="KEGG" id="cmc:CMN_01887"/>
<protein>
    <submittedName>
        <fullName evidence="2">Uncharacterized protein</fullName>
    </submittedName>
</protein>
<keyword evidence="1" id="KW-0812">Transmembrane</keyword>
<keyword evidence="1" id="KW-0472">Membrane</keyword>
<organism evidence="2 3">
    <name type="scientific">Clavibacter nebraskensis NCPPB 2581</name>
    <dbReference type="NCBI Taxonomy" id="1097677"/>
    <lineage>
        <taxon>Bacteria</taxon>
        <taxon>Bacillati</taxon>
        <taxon>Actinomycetota</taxon>
        <taxon>Actinomycetes</taxon>
        <taxon>Micrococcales</taxon>
        <taxon>Microbacteriaceae</taxon>
        <taxon>Clavibacter</taxon>
    </lineage>
</organism>
<reference evidence="3" key="2">
    <citation type="submission" date="2013-04" db="EMBL/GenBank/DDBJ databases">
        <title>The genome sequence of the maize-pathogen Clavibacter michiganensis subsp. nebraskensis.</title>
        <authorList>
            <person name="Gartemann K.H."/>
            <person name="Blom J."/>
            <person name="Dreiseikelmann B."/>
            <person name="Fluegel M."/>
            <person name="Jaenicke S."/>
            <person name="Linke B."/>
            <person name="Sczcepanowski R."/>
            <person name="Wittmann J."/>
            <person name="Goesmann A."/>
            <person name="Puehler A."/>
            <person name="Eichenlaub R."/>
            <person name="Rueckert C."/>
        </authorList>
    </citation>
    <scope>NUCLEOTIDE SEQUENCE [LARGE SCALE GENOMIC DNA]</scope>
    <source>
        <strain evidence="3">NCPPB 2581</strain>
    </source>
</reference>
<gene>
    <name evidence="2" type="ORF">CMN_01887</name>
</gene>
<dbReference type="EMBL" id="HE614873">
    <property type="protein sequence ID" value="CCE75832.1"/>
    <property type="molecule type" value="Genomic_DNA"/>
</dbReference>
<feature type="transmembrane region" description="Helical" evidence="1">
    <location>
        <begin position="16"/>
        <end position="40"/>
    </location>
</feature>
<dbReference type="RefSeq" id="WP_015490569.1">
    <property type="nucleotide sequence ID" value="NC_020891.1"/>
</dbReference>
<name>A0AAI8ZIT3_9MICO</name>
<dbReference type="AlphaFoldDB" id="A0AAI8ZIT3"/>
<proteinExistence type="predicted"/>